<dbReference type="PANTHER" id="PTHR11105">
    <property type="entry name" value="CITRATE LYASE SUBUNIT BETA-RELATED"/>
    <property type="match status" value="1"/>
</dbReference>
<dbReference type="Pfam" id="PF03328">
    <property type="entry name" value="HpcH_HpaI"/>
    <property type="match status" value="1"/>
</dbReference>
<dbReference type="STRING" id="8022.A0A060WM62"/>
<dbReference type="GO" id="GO:0046872">
    <property type="term" value="F:metal ion binding"/>
    <property type="evidence" value="ECO:0007669"/>
    <property type="project" value="UniProtKB-KW"/>
</dbReference>
<dbReference type="GO" id="GO:0047777">
    <property type="term" value="F:(S)-citramalyl-CoA lyase activity"/>
    <property type="evidence" value="ECO:0007669"/>
    <property type="project" value="TreeGrafter"/>
</dbReference>
<dbReference type="InterPro" id="IPR040186">
    <property type="entry name" value="Citramalyl-CoA_lyase"/>
</dbReference>
<organism evidence="3 4">
    <name type="scientific">Oncorhynchus mykiss</name>
    <name type="common">Rainbow trout</name>
    <name type="synonym">Salmo gairdneri</name>
    <dbReference type="NCBI Taxonomy" id="8022"/>
    <lineage>
        <taxon>Eukaryota</taxon>
        <taxon>Metazoa</taxon>
        <taxon>Chordata</taxon>
        <taxon>Craniata</taxon>
        <taxon>Vertebrata</taxon>
        <taxon>Euteleostomi</taxon>
        <taxon>Actinopterygii</taxon>
        <taxon>Neopterygii</taxon>
        <taxon>Teleostei</taxon>
        <taxon>Protacanthopterygii</taxon>
        <taxon>Salmoniformes</taxon>
        <taxon>Salmonidae</taxon>
        <taxon>Salmoninae</taxon>
        <taxon>Oncorhynchus</taxon>
    </lineage>
</organism>
<evidence type="ECO:0000256" key="1">
    <source>
        <dbReference type="ARBA" id="ARBA00022723"/>
    </source>
</evidence>
<accession>A0A060WM62</accession>
<dbReference type="PaxDb" id="8022-A0A060WM62"/>
<proteinExistence type="predicted"/>
<name>A0A060WM62_ONCMY</name>
<protein>
    <recommendedName>
        <fullName evidence="2">HpcH/HpaI aldolase/citrate lyase domain-containing protein</fullName>
    </recommendedName>
</protein>
<reference evidence="3" key="2">
    <citation type="submission" date="2014-03" db="EMBL/GenBank/DDBJ databases">
        <authorList>
            <person name="Genoscope - CEA"/>
        </authorList>
    </citation>
    <scope>NUCLEOTIDE SEQUENCE</scope>
</reference>
<sequence length="205" mass="22815">MCVSTYRPIHLYDPLFDRDTRCFLSVALPWCHGGCHSHHVAFTNLRYVPRRAVLYCPGNDERKLRKLASLRGLDCAVLDCEDGVALSKKTEARETIPRMLAELDLGRTEKCVRVNSVSSGLANADLQVILQAEVLPPALMLPKVEDAAEVQWHTAALMDKPNAVRGNHRNLQSNNNKLCHFSIKRGELIPVAGPREKPSVALGTR</sequence>
<dbReference type="InterPro" id="IPR040442">
    <property type="entry name" value="Pyrv_kinase-like_dom_sf"/>
</dbReference>
<dbReference type="PANTHER" id="PTHR11105:SF0">
    <property type="entry name" value="CITRAMALYL-COA LYASE, MITOCHONDRIAL"/>
    <property type="match status" value="1"/>
</dbReference>
<dbReference type="GO" id="GO:0106064">
    <property type="term" value="P:regulation of cobalamin metabolic process"/>
    <property type="evidence" value="ECO:0007669"/>
    <property type="project" value="TreeGrafter"/>
</dbReference>
<reference evidence="3" key="1">
    <citation type="journal article" date="2014" name="Nat. Commun.">
        <title>The rainbow trout genome provides novel insights into evolution after whole-genome duplication in vertebrates.</title>
        <authorList>
            <person name="Berthelot C."/>
            <person name="Brunet F."/>
            <person name="Chalopin D."/>
            <person name="Juanchich A."/>
            <person name="Bernard M."/>
            <person name="Noel B."/>
            <person name="Bento P."/>
            <person name="Da Silva C."/>
            <person name="Labadie K."/>
            <person name="Alberti A."/>
            <person name="Aury J.M."/>
            <person name="Louis A."/>
            <person name="Dehais P."/>
            <person name="Bardou P."/>
            <person name="Montfort J."/>
            <person name="Klopp C."/>
            <person name="Cabau C."/>
            <person name="Gaspin C."/>
            <person name="Thorgaard G.H."/>
            <person name="Boussaha M."/>
            <person name="Quillet E."/>
            <person name="Guyomard R."/>
            <person name="Galiana D."/>
            <person name="Bobe J."/>
            <person name="Volff J.N."/>
            <person name="Genet C."/>
            <person name="Wincker P."/>
            <person name="Jaillon O."/>
            <person name="Roest Crollius H."/>
            <person name="Guiguen Y."/>
        </authorList>
    </citation>
    <scope>NUCLEOTIDE SEQUENCE [LARGE SCALE GENOMIC DNA]</scope>
</reference>
<dbReference type="AlphaFoldDB" id="A0A060WM62"/>
<dbReference type="InterPro" id="IPR015813">
    <property type="entry name" value="Pyrv/PenolPyrv_kinase-like_dom"/>
</dbReference>
<dbReference type="Proteomes" id="UP000193380">
    <property type="component" value="Unassembled WGS sequence"/>
</dbReference>
<evidence type="ECO:0000259" key="2">
    <source>
        <dbReference type="Pfam" id="PF03328"/>
    </source>
</evidence>
<dbReference type="EMBL" id="FR904631">
    <property type="protein sequence ID" value="CDQ68508.1"/>
    <property type="molecule type" value="Genomic_DNA"/>
</dbReference>
<evidence type="ECO:0000313" key="4">
    <source>
        <dbReference type="Proteomes" id="UP000193380"/>
    </source>
</evidence>
<dbReference type="SUPFAM" id="SSF51621">
    <property type="entry name" value="Phosphoenolpyruvate/pyruvate domain"/>
    <property type="match status" value="1"/>
</dbReference>
<feature type="domain" description="HpcH/HpaI aldolase/citrate lyase" evidence="2">
    <location>
        <begin position="51"/>
        <end position="170"/>
    </location>
</feature>
<keyword evidence="1" id="KW-0479">Metal-binding</keyword>
<gene>
    <name evidence="3" type="ORF">GSONMT00031422001</name>
</gene>
<dbReference type="Gene3D" id="3.20.20.60">
    <property type="entry name" value="Phosphoenolpyruvate-binding domains"/>
    <property type="match status" value="1"/>
</dbReference>
<dbReference type="InterPro" id="IPR005000">
    <property type="entry name" value="Aldolase/citrate-lyase_domain"/>
</dbReference>
<evidence type="ECO:0000313" key="3">
    <source>
        <dbReference type="EMBL" id="CDQ68508.1"/>
    </source>
</evidence>